<evidence type="ECO:0000313" key="2">
    <source>
        <dbReference type="EMBL" id="KDR68165.1"/>
    </source>
</evidence>
<protein>
    <submittedName>
        <fullName evidence="2">Uncharacterized protein</fullName>
    </submittedName>
</protein>
<accession>A0A067SB60</accession>
<evidence type="ECO:0000313" key="3">
    <source>
        <dbReference type="Proteomes" id="UP000027222"/>
    </source>
</evidence>
<gene>
    <name evidence="2" type="ORF">GALMADRAFT_146648</name>
</gene>
<name>A0A067SB60_GALM3</name>
<dbReference type="HOGENOM" id="CLU_1992815_0_0_1"/>
<feature type="region of interest" description="Disordered" evidence="1">
    <location>
        <begin position="1"/>
        <end position="22"/>
    </location>
</feature>
<sequence length="125" mass="13191">MAYVAKWEAETNSYGDDDCRDDRQRDSFGAGVNCGVDFGLASAENVCSSSVLDLLTTPPVPAPAPPVNQGITLDLHPEHVASPVSSVCSFAQLYQPALLVTKLESRLTNAAHPASLCVVLRSSTS</sequence>
<evidence type="ECO:0000256" key="1">
    <source>
        <dbReference type="SAM" id="MobiDB-lite"/>
    </source>
</evidence>
<organism evidence="2 3">
    <name type="scientific">Galerina marginata (strain CBS 339.88)</name>
    <dbReference type="NCBI Taxonomy" id="685588"/>
    <lineage>
        <taxon>Eukaryota</taxon>
        <taxon>Fungi</taxon>
        <taxon>Dikarya</taxon>
        <taxon>Basidiomycota</taxon>
        <taxon>Agaricomycotina</taxon>
        <taxon>Agaricomycetes</taxon>
        <taxon>Agaricomycetidae</taxon>
        <taxon>Agaricales</taxon>
        <taxon>Agaricineae</taxon>
        <taxon>Strophariaceae</taxon>
        <taxon>Galerina</taxon>
    </lineage>
</organism>
<proteinExistence type="predicted"/>
<dbReference type="Proteomes" id="UP000027222">
    <property type="component" value="Unassembled WGS sequence"/>
</dbReference>
<dbReference type="EMBL" id="KL142410">
    <property type="protein sequence ID" value="KDR68165.1"/>
    <property type="molecule type" value="Genomic_DNA"/>
</dbReference>
<keyword evidence="3" id="KW-1185">Reference proteome</keyword>
<reference evidence="3" key="1">
    <citation type="journal article" date="2014" name="Proc. Natl. Acad. Sci. U.S.A.">
        <title>Extensive sampling of basidiomycete genomes demonstrates inadequacy of the white-rot/brown-rot paradigm for wood decay fungi.</title>
        <authorList>
            <person name="Riley R."/>
            <person name="Salamov A.A."/>
            <person name="Brown D.W."/>
            <person name="Nagy L.G."/>
            <person name="Floudas D."/>
            <person name="Held B.W."/>
            <person name="Levasseur A."/>
            <person name="Lombard V."/>
            <person name="Morin E."/>
            <person name="Otillar R."/>
            <person name="Lindquist E.A."/>
            <person name="Sun H."/>
            <person name="LaButti K.M."/>
            <person name="Schmutz J."/>
            <person name="Jabbour D."/>
            <person name="Luo H."/>
            <person name="Baker S.E."/>
            <person name="Pisabarro A.G."/>
            <person name="Walton J.D."/>
            <person name="Blanchette R.A."/>
            <person name="Henrissat B."/>
            <person name="Martin F."/>
            <person name="Cullen D."/>
            <person name="Hibbett D.S."/>
            <person name="Grigoriev I.V."/>
        </authorList>
    </citation>
    <scope>NUCLEOTIDE SEQUENCE [LARGE SCALE GENOMIC DNA]</scope>
    <source>
        <strain evidence="3">CBS 339.88</strain>
    </source>
</reference>
<dbReference type="AlphaFoldDB" id="A0A067SB60"/>